<name>A0ABD3TAN7_9LAMI</name>
<feature type="compositionally biased region" description="Basic and acidic residues" evidence="2">
    <location>
        <begin position="71"/>
        <end position="87"/>
    </location>
</feature>
<proteinExistence type="predicted"/>
<evidence type="ECO:0000313" key="4">
    <source>
        <dbReference type="Proteomes" id="UP001634393"/>
    </source>
</evidence>
<feature type="compositionally biased region" description="Basic and acidic residues" evidence="2">
    <location>
        <begin position="173"/>
        <end position="189"/>
    </location>
</feature>
<feature type="compositionally biased region" description="Low complexity" evidence="2">
    <location>
        <begin position="136"/>
        <end position="145"/>
    </location>
</feature>
<dbReference type="PANTHER" id="PTHR46405">
    <property type="entry name" value="OS05G0141500 PROTEIN"/>
    <property type="match status" value="1"/>
</dbReference>
<dbReference type="EMBL" id="JBJXBP010000004">
    <property type="protein sequence ID" value="KAL3834035.1"/>
    <property type="molecule type" value="Genomic_DNA"/>
</dbReference>
<gene>
    <name evidence="3" type="ORF">ACJIZ3_008771</name>
</gene>
<evidence type="ECO:0000256" key="1">
    <source>
        <dbReference type="SAM" id="Coils"/>
    </source>
</evidence>
<dbReference type="PANTHER" id="PTHR46405:SF9">
    <property type="entry name" value="E3 UBIQUITIN-PROTEIN LIGASE RF298"/>
    <property type="match status" value="1"/>
</dbReference>
<feature type="compositionally biased region" description="Basic and acidic residues" evidence="2">
    <location>
        <begin position="20"/>
        <end position="42"/>
    </location>
</feature>
<evidence type="ECO:0000256" key="2">
    <source>
        <dbReference type="SAM" id="MobiDB-lite"/>
    </source>
</evidence>
<dbReference type="Gene3D" id="3.30.40.10">
    <property type="entry name" value="Zinc/RING finger domain, C3HC4 (zinc finger)"/>
    <property type="match status" value="1"/>
</dbReference>
<comment type="caution">
    <text evidence="3">The sequence shown here is derived from an EMBL/GenBank/DDBJ whole genome shotgun (WGS) entry which is preliminary data.</text>
</comment>
<organism evidence="3 4">
    <name type="scientific">Penstemon smallii</name>
    <dbReference type="NCBI Taxonomy" id="265156"/>
    <lineage>
        <taxon>Eukaryota</taxon>
        <taxon>Viridiplantae</taxon>
        <taxon>Streptophyta</taxon>
        <taxon>Embryophyta</taxon>
        <taxon>Tracheophyta</taxon>
        <taxon>Spermatophyta</taxon>
        <taxon>Magnoliopsida</taxon>
        <taxon>eudicotyledons</taxon>
        <taxon>Gunneridae</taxon>
        <taxon>Pentapetalae</taxon>
        <taxon>asterids</taxon>
        <taxon>lamiids</taxon>
        <taxon>Lamiales</taxon>
        <taxon>Plantaginaceae</taxon>
        <taxon>Cheloneae</taxon>
        <taxon>Penstemon</taxon>
    </lineage>
</organism>
<dbReference type="InterPro" id="IPR046934">
    <property type="entry name" value="PIR2-like"/>
</dbReference>
<reference evidence="3 4" key="1">
    <citation type="submission" date="2024-12" db="EMBL/GenBank/DDBJ databases">
        <title>The unique morphological basis and parallel evolutionary history of personate flowers in Penstemon.</title>
        <authorList>
            <person name="Depatie T.H."/>
            <person name="Wessinger C.A."/>
        </authorList>
    </citation>
    <scope>NUCLEOTIDE SEQUENCE [LARGE SCALE GENOMIC DNA]</scope>
    <source>
        <strain evidence="3">WTNN_2</strain>
        <tissue evidence="3">Leaf</tissue>
    </source>
</reference>
<dbReference type="Proteomes" id="UP001634393">
    <property type="component" value="Unassembled WGS sequence"/>
</dbReference>
<dbReference type="AlphaFoldDB" id="A0ABD3TAN7"/>
<keyword evidence="4" id="KW-1185">Reference proteome</keyword>
<protein>
    <submittedName>
        <fullName evidence="3">Uncharacterized protein</fullName>
    </submittedName>
</protein>
<accession>A0ABD3TAN7</accession>
<feature type="region of interest" description="Disordered" evidence="2">
    <location>
        <begin position="1"/>
        <end position="189"/>
    </location>
</feature>
<feature type="coiled-coil region" evidence="1">
    <location>
        <begin position="413"/>
        <end position="455"/>
    </location>
</feature>
<dbReference type="InterPro" id="IPR013083">
    <property type="entry name" value="Znf_RING/FYVE/PHD"/>
</dbReference>
<feature type="compositionally biased region" description="Low complexity" evidence="2">
    <location>
        <begin position="153"/>
        <end position="165"/>
    </location>
</feature>
<keyword evidence="1" id="KW-0175">Coiled coil</keyword>
<feature type="coiled-coil region" evidence="1">
    <location>
        <begin position="280"/>
        <end position="337"/>
    </location>
</feature>
<sequence length="579" mass="66275">MWGLMLSDLNLLTACKAPPKPKDKEASDGTDNSDSKITRNPEPENSACPIHQEPTSNSPSKEENSLAPQEAKGKTSMEDEKSGDSKKAGSSGDSKPQQKKFSFEKSYKGRTSKGTFKAKVSAWGSMTTDTDKKSKSQSGSSSAMSVKEALFGSNPETTPPTSSDPNPNPNPSPKEKKMERRSDPPKEIDFYAGIPYDKTFKKHIPQDYKDEAILNLVPYMRALEKQLQNWTSWAQQKVVQALKRLGEDKAELTLLRQEKGEADKCARENEVVEETSRKRLHEMENALSLFNEQLQVLSSKIPRLEREKALFLKEKEAEHLKASMEAAKMEQTEIKEQENFKKVQSLDSERRVLLEEQRDIKRKTAELEGVVDKAKARYDQFEVLWKHEAKQREKTTAQKDSLIEKRKEGIALRKQEEKNINQMAERNVQKCEENIKSLEKKVSEMRSEADKLMIASLNIGYGSGPSTLPKVKKRLAVFEGNFGSLTPERECVMCMNEEKSVVFLPCAHQIHGLKGFVWFDFQYFYDLEKQFRSRFYFLKIFSSLINLKFSISNFFWKINEYNNSITLEMIIKSSRICLF</sequence>
<evidence type="ECO:0000313" key="3">
    <source>
        <dbReference type="EMBL" id="KAL3834035.1"/>
    </source>
</evidence>